<evidence type="ECO:0000313" key="3">
    <source>
        <dbReference type="Proteomes" id="UP000221165"/>
    </source>
</evidence>
<gene>
    <name evidence="2" type="ORF">CSUI_008880</name>
</gene>
<organism evidence="2 3">
    <name type="scientific">Cystoisospora suis</name>
    <dbReference type="NCBI Taxonomy" id="483139"/>
    <lineage>
        <taxon>Eukaryota</taxon>
        <taxon>Sar</taxon>
        <taxon>Alveolata</taxon>
        <taxon>Apicomplexa</taxon>
        <taxon>Conoidasida</taxon>
        <taxon>Coccidia</taxon>
        <taxon>Eucoccidiorida</taxon>
        <taxon>Eimeriorina</taxon>
        <taxon>Sarcocystidae</taxon>
        <taxon>Cystoisospora</taxon>
    </lineage>
</organism>
<accession>A0A2C6KJK8</accession>
<dbReference type="GeneID" id="94432211"/>
<dbReference type="AlphaFoldDB" id="A0A2C6KJK8"/>
<dbReference type="RefSeq" id="XP_067919024.1">
    <property type="nucleotide sequence ID" value="XM_068069000.1"/>
</dbReference>
<dbReference type="Proteomes" id="UP000221165">
    <property type="component" value="Unassembled WGS sequence"/>
</dbReference>
<feature type="compositionally biased region" description="Basic and acidic residues" evidence="1">
    <location>
        <begin position="174"/>
        <end position="193"/>
    </location>
</feature>
<feature type="region of interest" description="Disordered" evidence="1">
    <location>
        <begin position="155"/>
        <end position="253"/>
    </location>
</feature>
<feature type="compositionally biased region" description="Basic and acidic residues" evidence="1">
    <location>
        <begin position="226"/>
        <end position="253"/>
    </location>
</feature>
<evidence type="ECO:0000256" key="1">
    <source>
        <dbReference type="SAM" id="MobiDB-lite"/>
    </source>
</evidence>
<feature type="region of interest" description="Disordered" evidence="1">
    <location>
        <begin position="340"/>
        <end position="360"/>
    </location>
</feature>
<comment type="caution">
    <text evidence="2">The sequence shown here is derived from an EMBL/GenBank/DDBJ whole genome shotgun (WGS) entry which is preliminary data.</text>
</comment>
<dbReference type="VEuPathDB" id="ToxoDB:CSUI_008880"/>
<feature type="compositionally biased region" description="Basic and acidic residues" evidence="1">
    <location>
        <begin position="155"/>
        <end position="164"/>
    </location>
</feature>
<evidence type="ECO:0000313" key="2">
    <source>
        <dbReference type="EMBL" id="PHJ17299.1"/>
    </source>
</evidence>
<reference evidence="2 3" key="1">
    <citation type="journal article" date="2017" name="Int. J. Parasitol.">
        <title>The genome of the protozoan parasite Cystoisospora suis and a reverse vaccinology approach to identify vaccine candidates.</title>
        <authorList>
            <person name="Palmieri N."/>
            <person name="Shrestha A."/>
            <person name="Ruttkowski B."/>
            <person name="Beck T."/>
            <person name="Vogl C."/>
            <person name="Tomley F."/>
            <person name="Blake D.P."/>
            <person name="Joachim A."/>
        </authorList>
    </citation>
    <scope>NUCLEOTIDE SEQUENCE [LARGE SCALE GENOMIC DNA]</scope>
    <source>
        <strain evidence="2 3">Wien I</strain>
    </source>
</reference>
<sequence>MTLMEVCTTLYQEYSSPFFWRSVDFHPLTSPGIVSKRGRACKPSADAQQEQLLCLLRQPRFFSFSSAPSSYDFSHASQEETPRGFNGKDRECSDLHLTVSDHGTIHHVSSDGGAGEHTPRSRNTSLPSFRMKEPALGENQMRHLFGAEAILERGVTGEEGERRTTPQNRYSRYLVRDSSMDFGKDHRTERPASKEGSAPETQGGECTDTESYCRLSGHGKQTMPECDGRSGLEEEEREKRERERMEKKEENHRQFHSIIKELSLCMDLGPSFGPRPDRTIVTSLHKVAAIAPYLERLDLTGCLPSTSWCDGRALSLHLSHLFPSLVSFVTSRGHECFIKSSQNKSPKKRRRKETEPPICS</sequence>
<keyword evidence="3" id="KW-1185">Reference proteome</keyword>
<dbReference type="EMBL" id="MIGC01005109">
    <property type="protein sequence ID" value="PHJ17299.1"/>
    <property type="molecule type" value="Genomic_DNA"/>
</dbReference>
<protein>
    <submittedName>
        <fullName evidence="2">Uncharacterized protein</fullName>
    </submittedName>
</protein>
<dbReference type="OrthoDB" id="10462119at2759"/>
<proteinExistence type="predicted"/>
<name>A0A2C6KJK8_9APIC</name>
<feature type="region of interest" description="Disordered" evidence="1">
    <location>
        <begin position="104"/>
        <end position="128"/>
    </location>
</feature>